<evidence type="ECO:0000256" key="1">
    <source>
        <dbReference type="ARBA" id="ARBA00009018"/>
    </source>
</evidence>
<name>A0ABM7P0W0_9BACT</name>
<dbReference type="GO" id="GO:0016301">
    <property type="term" value="F:kinase activity"/>
    <property type="evidence" value="ECO:0007669"/>
    <property type="project" value="UniProtKB-KW"/>
</dbReference>
<dbReference type="InterPro" id="IPR001977">
    <property type="entry name" value="Depp_CoAkinase"/>
</dbReference>
<evidence type="ECO:0000256" key="6">
    <source>
        <dbReference type="NCBIfam" id="TIGR00152"/>
    </source>
</evidence>
<dbReference type="PANTHER" id="PTHR10695">
    <property type="entry name" value="DEPHOSPHO-COA KINASE-RELATED"/>
    <property type="match status" value="1"/>
</dbReference>
<keyword evidence="8" id="KW-1185">Reference proteome</keyword>
<evidence type="ECO:0000256" key="3">
    <source>
        <dbReference type="ARBA" id="ARBA00022840"/>
    </source>
</evidence>
<dbReference type="CDD" id="cd02022">
    <property type="entry name" value="DPCK"/>
    <property type="match status" value="1"/>
</dbReference>
<comment type="similarity">
    <text evidence="1 5">Belongs to the CoaE family.</text>
</comment>
<dbReference type="PROSITE" id="PS51219">
    <property type="entry name" value="DPCK"/>
    <property type="match status" value="1"/>
</dbReference>
<dbReference type="SUPFAM" id="SSF52540">
    <property type="entry name" value="P-loop containing nucleoside triphosphate hydrolases"/>
    <property type="match status" value="1"/>
</dbReference>
<reference evidence="7 8" key="1">
    <citation type="journal article" date="2022" name="Int. J. Syst. Evol. Microbiol.">
        <title>Prevotella herbatica sp. nov., a plant polysaccharide-decomposing anaerobic bacterium isolated from a methanogenic reactor.</title>
        <authorList>
            <person name="Uek A."/>
            <person name="Tonouchi A."/>
            <person name="Kaku N."/>
            <person name="Ueki K."/>
        </authorList>
    </citation>
    <scope>NUCLEOTIDE SEQUENCE [LARGE SCALE GENOMIC DNA]</scope>
    <source>
        <strain evidence="7 8">WR041</strain>
    </source>
</reference>
<accession>A0ABM7P0W0</accession>
<dbReference type="Gene3D" id="3.40.50.300">
    <property type="entry name" value="P-loop containing nucleotide triphosphate hydrolases"/>
    <property type="match status" value="1"/>
</dbReference>
<gene>
    <name evidence="5 7" type="primary">coaE</name>
    <name evidence="7" type="ORF">prwr041_22890</name>
</gene>
<dbReference type="Proteomes" id="UP001319045">
    <property type="component" value="Chromosome"/>
</dbReference>
<dbReference type="HAMAP" id="MF_00376">
    <property type="entry name" value="Dephospho_CoA_kinase"/>
    <property type="match status" value="1"/>
</dbReference>
<evidence type="ECO:0000256" key="4">
    <source>
        <dbReference type="ARBA" id="ARBA00022993"/>
    </source>
</evidence>
<keyword evidence="5" id="KW-0963">Cytoplasm</keyword>
<organism evidence="7 8">
    <name type="scientific">Prevotella herbatica</name>
    <dbReference type="NCBI Taxonomy" id="2801997"/>
    <lineage>
        <taxon>Bacteria</taxon>
        <taxon>Pseudomonadati</taxon>
        <taxon>Bacteroidota</taxon>
        <taxon>Bacteroidia</taxon>
        <taxon>Bacteroidales</taxon>
        <taxon>Prevotellaceae</taxon>
        <taxon>Prevotella</taxon>
    </lineage>
</organism>
<keyword evidence="2 5" id="KW-0547">Nucleotide-binding</keyword>
<evidence type="ECO:0000313" key="8">
    <source>
        <dbReference type="Proteomes" id="UP001319045"/>
    </source>
</evidence>
<proteinExistence type="inferred from homology"/>
<keyword evidence="4 5" id="KW-0173">Coenzyme A biosynthesis</keyword>
<dbReference type="Pfam" id="PF01121">
    <property type="entry name" value="CoaE"/>
    <property type="match status" value="1"/>
</dbReference>
<dbReference type="NCBIfam" id="TIGR00152">
    <property type="entry name" value="dephospho-CoA kinase"/>
    <property type="match status" value="1"/>
</dbReference>
<protein>
    <recommendedName>
        <fullName evidence="5 6">Dephospho-CoA kinase</fullName>
        <ecNumber evidence="5 6">2.7.1.24</ecNumber>
    </recommendedName>
    <alternativeName>
        <fullName evidence="5">Dephosphocoenzyme A kinase</fullName>
    </alternativeName>
</protein>
<keyword evidence="5 7" id="KW-0418">Kinase</keyword>
<sequence>MTDNRKIAMTGGIGVGKSYICSLLKIRGIHVYDCDAAAKRLIAQNEDLQTKLNILLGIDIFINGIFNKQALTQFLLESDANRIAVNNIIHPAVAEDFMRSGYNWLESAILFDSGFNKRISFDKIICVTAPNEVRISRIMQRDNISRDNALEWINKQLPQDEILSMSDFEIVNDGIVDIEEQLDRILLIIK</sequence>
<keyword evidence="3 5" id="KW-0067">ATP-binding</keyword>
<evidence type="ECO:0000256" key="5">
    <source>
        <dbReference type="HAMAP-Rule" id="MF_00376"/>
    </source>
</evidence>
<comment type="catalytic activity">
    <reaction evidence="5">
        <text>3'-dephospho-CoA + ATP = ADP + CoA + H(+)</text>
        <dbReference type="Rhea" id="RHEA:18245"/>
        <dbReference type="ChEBI" id="CHEBI:15378"/>
        <dbReference type="ChEBI" id="CHEBI:30616"/>
        <dbReference type="ChEBI" id="CHEBI:57287"/>
        <dbReference type="ChEBI" id="CHEBI:57328"/>
        <dbReference type="ChEBI" id="CHEBI:456216"/>
        <dbReference type="EC" id="2.7.1.24"/>
    </reaction>
</comment>
<keyword evidence="5" id="KW-0808">Transferase</keyword>
<feature type="binding site" evidence="5">
    <location>
        <begin position="14"/>
        <end position="19"/>
    </location>
    <ligand>
        <name>ATP</name>
        <dbReference type="ChEBI" id="CHEBI:30616"/>
    </ligand>
</feature>
<dbReference type="EC" id="2.7.1.24" evidence="5 6"/>
<comment type="function">
    <text evidence="5">Catalyzes the phosphorylation of the 3'-hydroxyl group of dephosphocoenzyme A to form coenzyme A.</text>
</comment>
<dbReference type="EMBL" id="AP024484">
    <property type="protein sequence ID" value="BCS86396.1"/>
    <property type="molecule type" value="Genomic_DNA"/>
</dbReference>
<dbReference type="InterPro" id="IPR027417">
    <property type="entry name" value="P-loop_NTPase"/>
</dbReference>
<dbReference type="PANTHER" id="PTHR10695:SF46">
    <property type="entry name" value="BIFUNCTIONAL COENZYME A SYNTHASE-RELATED"/>
    <property type="match status" value="1"/>
</dbReference>
<evidence type="ECO:0000313" key="7">
    <source>
        <dbReference type="EMBL" id="BCS86396.1"/>
    </source>
</evidence>
<evidence type="ECO:0000256" key="2">
    <source>
        <dbReference type="ARBA" id="ARBA00022741"/>
    </source>
</evidence>
<comment type="subcellular location">
    <subcellularLocation>
        <location evidence="5">Cytoplasm</location>
    </subcellularLocation>
</comment>
<comment type="pathway">
    <text evidence="5">Cofactor biosynthesis; coenzyme A biosynthesis; CoA from (R)-pantothenate: step 5/5.</text>
</comment>